<dbReference type="AlphaFoldDB" id="A0A8J7HSB5"/>
<protein>
    <recommendedName>
        <fullName evidence="3">Heme oxygenase</fullName>
    </recommendedName>
</protein>
<keyword evidence="2" id="KW-1185">Reference proteome</keyword>
<evidence type="ECO:0008006" key="3">
    <source>
        <dbReference type="Google" id="ProtNLM"/>
    </source>
</evidence>
<dbReference type="Proteomes" id="UP000632766">
    <property type="component" value="Unassembled WGS sequence"/>
</dbReference>
<comment type="caution">
    <text evidence="1">The sequence shown here is derived from an EMBL/GenBank/DDBJ whole genome shotgun (WGS) entry which is preliminary data.</text>
</comment>
<dbReference type="Gene3D" id="1.20.910.10">
    <property type="entry name" value="Heme oxygenase-like"/>
    <property type="match status" value="1"/>
</dbReference>
<dbReference type="SUPFAM" id="SSF48613">
    <property type="entry name" value="Heme oxygenase-like"/>
    <property type="match status" value="1"/>
</dbReference>
<name>A0A8J7HSB5_9NOST</name>
<dbReference type="EMBL" id="JAECZC010000005">
    <property type="protein sequence ID" value="MBH8561449.1"/>
    <property type="molecule type" value="Genomic_DNA"/>
</dbReference>
<accession>A0A8J7HSB5</accession>
<sequence>MMIAQEYLIAKQKTLINNQLSQKLNSGKYKLNEFAVIAHNISFWVMSFQDLLRINLSQVTDKEYYQLVRQHLMEDVGHEKWFLDDLELMNLEQPNLQVLYSKPHADVRDATFSLMSEVFRATYDYERIIIILTLESAGHVFFESVANFVDKHNYNHKFKYFSNHHLGIEKKHELFEDKIQLYLNNIQLNHEEMNNISNMIDRMYKAFELMFDGLAIAMS</sequence>
<proteinExistence type="predicted"/>
<dbReference type="InterPro" id="IPR016084">
    <property type="entry name" value="Haem_Oase-like_multi-hlx"/>
</dbReference>
<gene>
    <name evidence="1" type="ORF">I8748_04520</name>
</gene>
<dbReference type="RefSeq" id="WP_198123474.1">
    <property type="nucleotide sequence ID" value="NZ_JAECZC010000005.1"/>
</dbReference>
<evidence type="ECO:0000313" key="1">
    <source>
        <dbReference type="EMBL" id="MBH8561449.1"/>
    </source>
</evidence>
<reference evidence="1 2" key="1">
    <citation type="journal article" date="2021" name="Int. J. Syst. Evol. Microbiol.">
        <title>Amazonocrinis nigriterrae gen. nov., sp. nov., Atlanticothrix silvestris gen. nov., sp. nov. and Dendronalium phyllosphericum gen. nov., sp. nov., nostocacean cyanobacteria from Brazilian environments.</title>
        <authorList>
            <person name="Alvarenga D.O."/>
            <person name="Andreote A.P.D."/>
            <person name="Branco L.H.Z."/>
            <person name="Delbaje E."/>
            <person name="Cruz R.B."/>
            <person name="Varani A.M."/>
            <person name="Fiore M.F."/>
        </authorList>
    </citation>
    <scope>NUCLEOTIDE SEQUENCE [LARGE SCALE GENOMIC DNA]</scope>
    <source>
        <strain evidence="1 2">CENA67</strain>
    </source>
</reference>
<evidence type="ECO:0000313" key="2">
    <source>
        <dbReference type="Proteomes" id="UP000632766"/>
    </source>
</evidence>
<organism evidence="1 2">
    <name type="scientific">Amazonocrinis nigriterrae CENA67</name>
    <dbReference type="NCBI Taxonomy" id="2794033"/>
    <lineage>
        <taxon>Bacteria</taxon>
        <taxon>Bacillati</taxon>
        <taxon>Cyanobacteriota</taxon>
        <taxon>Cyanophyceae</taxon>
        <taxon>Nostocales</taxon>
        <taxon>Nostocaceae</taxon>
        <taxon>Amazonocrinis</taxon>
        <taxon>Amazonocrinis nigriterrae</taxon>
    </lineage>
</organism>